<dbReference type="AlphaFoldDB" id="A0ABD0YL11"/>
<keyword evidence="2" id="KW-1185">Reference proteome</keyword>
<dbReference type="Proteomes" id="UP001558652">
    <property type="component" value="Unassembled WGS sequence"/>
</dbReference>
<accession>A0ABD0YL11</accession>
<name>A0ABD0YL11_9HEMI</name>
<gene>
    <name evidence="1" type="ORF">AAG570_011467</name>
</gene>
<organism evidence="1 2">
    <name type="scientific">Ranatra chinensis</name>
    <dbReference type="NCBI Taxonomy" id="642074"/>
    <lineage>
        <taxon>Eukaryota</taxon>
        <taxon>Metazoa</taxon>
        <taxon>Ecdysozoa</taxon>
        <taxon>Arthropoda</taxon>
        <taxon>Hexapoda</taxon>
        <taxon>Insecta</taxon>
        <taxon>Pterygota</taxon>
        <taxon>Neoptera</taxon>
        <taxon>Paraneoptera</taxon>
        <taxon>Hemiptera</taxon>
        <taxon>Heteroptera</taxon>
        <taxon>Panheteroptera</taxon>
        <taxon>Nepomorpha</taxon>
        <taxon>Nepidae</taxon>
        <taxon>Ranatrinae</taxon>
        <taxon>Ranatra</taxon>
    </lineage>
</organism>
<dbReference type="EMBL" id="JBFDAA010000006">
    <property type="protein sequence ID" value="KAL1131856.1"/>
    <property type="molecule type" value="Genomic_DNA"/>
</dbReference>
<evidence type="ECO:0000313" key="2">
    <source>
        <dbReference type="Proteomes" id="UP001558652"/>
    </source>
</evidence>
<reference evidence="1 2" key="1">
    <citation type="submission" date="2024-07" db="EMBL/GenBank/DDBJ databases">
        <title>Chromosome-level genome assembly of the water stick insect Ranatra chinensis (Heteroptera: Nepidae).</title>
        <authorList>
            <person name="Liu X."/>
        </authorList>
    </citation>
    <scope>NUCLEOTIDE SEQUENCE [LARGE SCALE GENOMIC DNA]</scope>
    <source>
        <strain evidence="1">Cailab_2021Rc</strain>
        <tissue evidence="1">Muscle</tissue>
    </source>
</reference>
<protein>
    <submittedName>
        <fullName evidence="1">Uncharacterized protein</fullName>
    </submittedName>
</protein>
<evidence type="ECO:0000313" key="1">
    <source>
        <dbReference type="EMBL" id="KAL1131856.1"/>
    </source>
</evidence>
<sequence length="189" mass="21297">MHHRFLGRTAGHMERDCQQGIIRRSRAQVRRSDSNLIDHTMKSHIKPSMEMKNRQEQSWGNFCRNGTRYVTTKFSSGSSQLEDGEVVLVPSTSVNSIAPSTIEEKQPPNKKILSAVSFFSVDNGNPVLLRSERPNRLNAHDGIQHMPQCKSCGLQLCAHESLIPMYMSCRQHCDLDALASVTPVTTRHL</sequence>
<comment type="caution">
    <text evidence="1">The sequence shown here is derived from an EMBL/GenBank/DDBJ whole genome shotgun (WGS) entry which is preliminary data.</text>
</comment>
<proteinExistence type="predicted"/>